<keyword evidence="2" id="KW-1185">Reference proteome</keyword>
<evidence type="ECO:0000313" key="2">
    <source>
        <dbReference type="Proteomes" id="UP001153678"/>
    </source>
</evidence>
<protein>
    <submittedName>
        <fullName evidence="1">14889_t:CDS:1</fullName>
    </submittedName>
</protein>
<dbReference type="AlphaFoldDB" id="A0A9W4X099"/>
<evidence type="ECO:0000313" key="1">
    <source>
        <dbReference type="EMBL" id="CAI2192525.1"/>
    </source>
</evidence>
<proteinExistence type="predicted"/>
<sequence>PINDENFCIEENLTISSGKYVVFMYQLNLPTTWYLVNGIISSRLVQAKTVVDLSPNGIATKDFQEFEKHHPIEYYMAGGVPRYVLQNVEILIRKVIGNNIRQEGRPDAKEMEIVEKEACKLDKIIKCFTKNEETHVKISNRIVHRFPDETH</sequence>
<name>A0A9W4X099_9GLOM</name>
<accession>A0A9W4X099</accession>
<dbReference type="OrthoDB" id="19861at2759"/>
<comment type="caution">
    <text evidence="1">The sequence shown here is derived from an EMBL/GenBank/DDBJ whole genome shotgun (WGS) entry which is preliminary data.</text>
</comment>
<dbReference type="EMBL" id="CAMKVN010008432">
    <property type="protein sequence ID" value="CAI2192525.1"/>
    <property type="molecule type" value="Genomic_DNA"/>
</dbReference>
<reference evidence="1" key="1">
    <citation type="submission" date="2022-08" db="EMBL/GenBank/DDBJ databases">
        <authorList>
            <person name="Kallberg Y."/>
            <person name="Tangrot J."/>
            <person name="Rosling A."/>
        </authorList>
    </citation>
    <scope>NUCLEOTIDE SEQUENCE</scope>
    <source>
        <strain evidence="1">Wild A</strain>
    </source>
</reference>
<dbReference type="Proteomes" id="UP001153678">
    <property type="component" value="Unassembled WGS sequence"/>
</dbReference>
<organism evidence="1 2">
    <name type="scientific">Funneliformis geosporum</name>
    <dbReference type="NCBI Taxonomy" id="1117311"/>
    <lineage>
        <taxon>Eukaryota</taxon>
        <taxon>Fungi</taxon>
        <taxon>Fungi incertae sedis</taxon>
        <taxon>Mucoromycota</taxon>
        <taxon>Glomeromycotina</taxon>
        <taxon>Glomeromycetes</taxon>
        <taxon>Glomerales</taxon>
        <taxon>Glomeraceae</taxon>
        <taxon>Funneliformis</taxon>
    </lineage>
</organism>
<feature type="non-terminal residue" evidence="1">
    <location>
        <position position="1"/>
    </location>
</feature>
<gene>
    <name evidence="1" type="ORF">FWILDA_LOCUS15620</name>
</gene>
<feature type="non-terminal residue" evidence="1">
    <location>
        <position position="151"/>
    </location>
</feature>